<protein>
    <submittedName>
        <fullName evidence="9 14">Membrane protein</fullName>
    </submittedName>
</protein>
<evidence type="ECO:0000256" key="1">
    <source>
        <dbReference type="ARBA" id="ARBA00004442"/>
    </source>
</evidence>
<evidence type="ECO:0000256" key="5">
    <source>
        <dbReference type="ARBA" id="ARBA00023237"/>
    </source>
</evidence>
<dbReference type="AlphaFoldDB" id="A0A076J4Z1"/>
<evidence type="ECO:0000256" key="4">
    <source>
        <dbReference type="ARBA" id="ARBA00023136"/>
    </source>
</evidence>
<dbReference type="PROSITE" id="PS51257">
    <property type="entry name" value="PROKAR_LIPOPROTEIN"/>
    <property type="match status" value="1"/>
</dbReference>
<reference evidence="9" key="6">
    <citation type="submission" date="2022-01" db="EMBL/GenBank/DDBJ databases">
        <title>Novel bile acid biosynthetic pathways are enriched in the microbiome of centenarians.</title>
        <authorList>
            <person name="Sato Y."/>
            <person name="Atarashi K."/>
            <person name="Plichta R.D."/>
            <person name="Arai Y."/>
            <person name="Sasajima S."/>
            <person name="Kearney M.S."/>
            <person name="Suda W."/>
            <person name="Takeshita K."/>
            <person name="Sasaki T."/>
            <person name="Okamoto S."/>
            <person name="Skelly N.A."/>
            <person name="Okamura Y."/>
            <person name="Vlamakis H."/>
            <person name="Li Y."/>
            <person name="Tanoue T."/>
            <person name="Takei H."/>
            <person name="Nittono H."/>
            <person name="Narushima S."/>
            <person name="Irie J."/>
            <person name="Itoh H."/>
            <person name="Moriya K."/>
            <person name="Sugiura Y."/>
            <person name="Suematsu M."/>
            <person name="Moritoki N."/>
            <person name="Shibata S."/>
            <person name="Littman R.D."/>
            <person name="Fischbach A.M."/>
            <person name="Uwamino Y."/>
            <person name="Inoue T."/>
            <person name="Honda A."/>
            <person name="Hattori M."/>
            <person name="Murai T."/>
            <person name="Xavier J.R."/>
            <person name="Hirose N."/>
            <person name="Honda K."/>
        </authorList>
    </citation>
    <scope>NUCLEOTIDE SEQUENCE</scope>
    <source>
        <strain evidence="9">CE91-St7</strain>
    </source>
</reference>
<evidence type="ECO:0000313" key="10">
    <source>
        <dbReference type="EMBL" id="KAA5319376.1"/>
    </source>
</evidence>
<dbReference type="Proteomes" id="UP001055104">
    <property type="component" value="Unassembled WGS sequence"/>
</dbReference>
<dbReference type="EMBL" id="JAHOAX010000017">
    <property type="protein sequence ID" value="MBV3124689.1"/>
    <property type="molecule type" value="Genomic_DNA"/>
</dbReference>
<dbReference type="KEGG" id="bdo:EL88_18800"/>
<reference evidence="13 23" key="4">
    <citation type="submission" date="2019-11" db="EMBL/GenBank/DDBJ databases">
        <title>Complete genome sequence of Bacteroides dorei DSM 17855.</title>
        <authorList>
            <person name="Russell J.T."/>
        </authorList>
    </citation>
    <scope>NUCLEOTIDE SEQUENCE [LARGE SCALE GENOMIC DNA]</scope>
    <source>
        <strain evidence="13 23">DSM 17855</strain>
    </source>
</reference>
<dbReference type="EMBL" id="SLTX01000017">
    <property type="protein sequence ID" value="TDB01904.1"/>
    <property type="molecule type" value="Genomic_DNA"/>
</dbReference>
<dbReference type="Proteomes" id="UP000500949">
    <property type="component" value="Chromosome"/>
</dbReference>
<evidence type="ECO:0000313" key="12">
    <source>
        <dbReference type="EMBL" id="MBV3124689.1"/>
    </source>
</evidence>
<dbReference type="GeneID" id="93445620"/>
<accession>A0A076J4Z1</accession>
<dbReference type="InterPro" id="IPR011990">
    <property type="entry name" value="TPR-like_helical_dom_sf"/>
</dbReference>
<evidence type="ECO:0000256" key="2">
    <source>
        <dbReference type="ARBA" id="ARBA00006275"/>
    </source>
</evidence>
<dbReference type="RefSeq" id="WP_007836419.1">
    <property type="nucleotide sequence ID" value="NZ_BAABYF010000001.1"/>
</dbReference>
<feature type="signal peptide" evidence="6">
    <location>
        <begin position="1"/>
        <end position="21"/>
    </location>
</feature>
<evidence type="ECO:0000313" key="13">
    <source>
        <dbReference type="EMBL" id="QJR75397.1"/>
    </source>
</evidence>
<dbReference type="EMBL" id="VVZB01000011">
    <property type="protein sequence ID" value="KAA5380879.1"/>
    <property type="molecule type" value="Genomic_DNA"/>
</dbReference>
<name>A0A076J4Z1_9BACT</name>
<dbReference type="InterPro" id="IPR012944">
    <property type="entry name" value="SusD_RagB_dom"/>
</dbReference>
<evidence type="ECO:0000313" key="17">
    <source>
        <dbReference type="EMBL" id="TDB02287.1"/>
    </source>
</evidence>
<evidence type="ECO:0000313" key="21">
    <source>
        <dbReference type="Proteomes" id="UP000347681"/>
    </source>
</evidence>
<dbReference type="Pfam" id="PF14322">
    <property type="entry name" value="SusD-like_3"/>
    <property type="match status" value="1"/>
</dbReference>
<keyword evidence="3 6" id="KW-0732">Signal</keyword>
<evidence type="ECO:0000259" key="8">
    <source>
        <dbReference type="Pfam" id="PF14322"/>
    </source>
</evidence>
<feature type="chain" id="PRO_5014216741" evidence="6">
    <location>
        <begin position="22"/>
        <end position="513"/>
    </location>
</feature>
<dbReference type="Gene3D" id="2.20.20.130">
    <property type="match status" value="1"/>
</dbReference>
<evidence type="ECO:0000256" key="3">
    <source>
        <dbReference type="ARBA" id="ARBA00022729"/>
    </source>
</evidence>
<evidence type="ECO:0000313" key="22">
    <source>
        <dbReference type="Proteomes" id="UP000481700"/>
    </source>
</evidence>
<evidence type="ECO:0000313" key="9">
    <source>
        <dbReference type="EMBL" id="GKH81222.1"/>
    </source>
</evidence>
<evidence type="ECO:0000313" key="19">
    <source>
        <dbReference type="Proteomes" id="UP000283678"/>
    </source>
</evidence>
<evidence type="ECO:0000313" key="23">
    <source>
        <dbReference type="Proteomes" id="UP000500949"/>
    </source>
</evidence>
<dbReference type="EMBL" id="BQOB01000001">
    <property type="protein sequence ID" value="GKH81222.1"/>
    <property type="molecule type" value="Genomic_DNA"/>
</dbReference>
<evidence type="ECO:0000313" key="15">
    <source>
        <dbReference type="EMBL" id="TDB01904.1"/>
    </source>
</evidence>
<dbReference type="EMBL" id="VVZV01000011">
    <property type="protein sequence ID" value="KAA5319376.1"/>
    <property type="molecule type" value="Genomic_DNA"/>
</dbReference>
<organism evidence="14 19">
    <name type="scientific">Phocaeicola dorei</name>
    <dbReference type="NCBI Taxonomy" id="357276"/>
    <lineage>
        <taxon>Bacteria</taxon>
        <taxon>Pseudomonadati</taxon>
        <taxon>Bacteroidota</taxon>
        <taxon>Bacteroidia</taxon>
        <taxon>Bacteroidales</taxon>
        <taxon>Bacteroidaceae</taxon>
        <taxon>Phocaeicola</taxon>
    </lineage>
</organism>
<dbReference type="Proteomes" id="UP000294834">
    <property type="component" value="Unassembled WGS sequence"/>
</dbReference>
<dbReference type="Proteomes" id="UP000481700">
    <property type="component" value="Unassembled WGS sequence"/>
</dbReference>
<evidence type="ECO:0000313" key="11">
    <source>
        <dbReference type="EMBL" id="KAA5380879.1"/>
    </source>
</evidence>
<reference evidence="12" key="5">
    <citation type="submission" date="2021-06" db="EMBL/GenBank/DDBJ databases">
        <title>Collection of gut derived symbiotic bacterial strains cultured from healthy donors.</title>
        <authorList>
            <person name="Lin H."/>
            <person name="Littmann E."/>
            <person name="Pamer E.G."/>
        </authorList>
    </citation>
    <scope>NUCLEOTIDE SEQUENCE</scope>
    <source>
        <strain evidence="12">MSK.5.10</strain>
    </source>
</reference>
<dbReference type="Gene3D" id="1.25.40.390">
    <property type="match status" value="1"/>
</dbReference>
<keyword evidence="4" id="KW-0472">Membrane</keyword>
<dbReference type="EMBL" id="QRZL01000006">
    <property type="protein sequence ID" value="RGV79465.1"/>
    <property type="molecule type" value="Genomic_DNA"/>
</dbReference>
<evidence type="ECO:0000313" key="14">
    <source>
        <dbReference type="EMBL" id="RGV79465.1"/>
    </source>
</evidence>
<feature type="domain" description="RagB/SusD" evidence="7">
    <location>
        <begin position="362"/>
        <end position="513"/>
    </location>
</feature>
<reference evidence="21 22" key="2">
    <citation type="journal article" date="2019" name="Nat. Med.">
        <title>A library of human gut bacterial isolates paired with longitudinal multiomics data enables mechanistic microbiome research.</title>
        <authorList>
            <person name="Poyet M."/>
            <person name="Groussin M."/>
            <person name="Gibbons S.M."/>
            <person name="Avila-Pacheco J."/>
            <person name="Jiang X."/>
            <person name="Kearney S.M."/>
            <person name="Perrotta A.R."/>
            <person name="Berdy B."/>
            <person name="Zhao S."/>
            <person name="Lieberman T.D."/>
            <person name="Swanson P.K."/>
            <person name="Smith M."/>
            <person name="Roesemann S."/>
            <person name="Alexander J.E."/>
            <person name="Rich S.A."/>
            <person name="Livny J."/>
            <person name="Vlamakis H."/>
            <person name="Clish C."/>
            <person name="Bullock K."/>
            <person name="Deik A."/>
            <person name="Scott J."/>
            <person name="Pierce K.A."/>
            <person name="Xavier R.J."/>
            <person name="Alm E.J."/>
        </authorList>
    </citation>
    <scope>NUCLEOTIDE SEQUENCE [LARGE SCALE GENOMIC DNA]</scope>
    <source>
        <strain evidence="10 22">BIOML-A25</strain>
        <strain evidence="11 21">BIOML-A5</strain>
    </source>
</reference>
<dbReference type="EMBL" id="SLTX01000008">
    <property type="protein sequence ID" value="TDB02287.1"/>
    <property type="molecule type" value="Genomic_DNA"/>
</dbReference>
<dbReference type="EMBL" id="CP046176">
    <property type="protein sequence ID" value="QJR75397.1"/>
    <property type="molecule type" value="Genomic_DNA"/>
</dbReference>
<dbReference type="KEGG" id="bdh:GV66_09430"/>
<dbReference type="CDD" id="cd08977">
    <property type="entry name" value="SusD"/>
    <property type="match status" value="1"/>
</dbReference>
<dbReference type="InterPro" id="IPR033985">
    <property type="entry name" value="SusD-like_N"/>
</dbReference>
<reference evidence="15 20" key="3">
    <citation type="journal article" date="2019" name="Nat. Microbiol.">
        <title>Genomic variation and strain-specific functional adaptation in the human gut microbiome during early life.</title>
        <authorList>
            <person name="Vatanen T."/>
            <person name="Plichta D.R."/>
            <person name="Somani J."/>
            <person name="Munch P.C."/>
            <person name="Arthur T.D."/>
            <person name="Hall A.B."/>
            <person name="Rudolf S."/>
            <person name="Oakeley E.J."/>
            <person name="Ke X."/>
            <person name="Young R.A."/>
            <person name="Haiser H.J."/>
            <person name="Kolde R."/>
            <person name="Yassour M."/>
            <person name="Luopajarvi K."/>
            <person name="Siljander H."/>
            <person name="Virtanen S.M."/>
            <person name="Ilonen J."/>
            <person name="Uibo R."/>
            <person name="Tillmann V."/>
            <person name="Mokurov S."/>
            <person name="Dorshakova N."/>
            <person name="Porter J.A."/>
            <person name="McHardy A.C."/>
            <person name="Lahdesmaki H."/>
            <person name="Vlamakis H."/>
            <person name="Huttenhower C."/>
            <person name="Knip M."/>
            <person name="Xavier R.J."/>
        </authorList>
    </citation>
    <scope>NUCLEOTIDE SEQUENCE [LARGE SCALE GENOMIC DNA]</scope>
    <source>
        <strain evidence="15 20">RJX1052</strain>
    </source>
</reference>
<sequence>MKKIYKSLVFTMATIALTSCVNDWLDLTPSDSIPSNSAITNYNDAKTALYGMYDGLQGNSTYTQYYAARMFYYGDVRGDDMQARTQGMRSSSCYEMKYTIDDAPNMWNVQYNVLRRANRLIEAVENNKITDAEKNQANVNNIYAQAKSVRALVHFDLVKVYGMPYSFDYGASMGVPIVTTPIDPLNASAIPGRNTVAEVYAQIVKDLTEAIDSKALNVSKSAGDNQGFIDEWAAKALLTRVYIYMGKNQEALDIAKNIIENSPYSLWTKAQYANAWDKNNANHINEMIFELVNSGSDDWADREGIAYLYHEDGYADAICTKSFVDMLAQDPSDVRLDVILPVQLKTDDSGKPTDMYKTYGDNRIFINKFPMGSLGDMRLNNLPILRLSEVYLNAAEAAAKLNDKASTVKYLNEIIKNRTDDTKQLVTESTATLERVLLERRKELVGEGQRFFDAMRNNETITRYTNEDEKGWHYSINKESQVFDRSYFRAILPIPVSETNANPILKAQQNPGY</sequence>
<dbReference type="Gene3D" id="1.25.40.900">
    <property type="match status" value="1"/>
</dbReference>
<dbReference type="Proteomes" id="UP000777173">
    <property type="component" value="Unassembled WGS sequence"/>
</dbReference>
<dbReference type="SUPFAM" id="SSF48452">
    <property type="entry name" value="TPR-like"/>
    <property type="match status" value="1"/>
</dbReference>
<dbReference type="Proteomes" id="UP000347681">
    <property type="component" value="Unassembled WGS sequence"/>
</dbReference>
<dbReference type="Pfam" id="PF07980">
    <property type="entry name" value="SusD_RagB"/>
    <property type="match status" value="1"/>
</dbReference>
<evidence type="ECO:0000313" key="18">
    <source>
        <dbReference type="EMBL" id="TDB06425.1"/>
    </source>
</evidence>
<dbReference type="EMBL" id="SLTX01000001">
    <property type="protein sequence ID" value="TDB06425.1"/>
    <property type="molecule type" value="Genomic_DNA"/>
</dbReference>
<dbReference type="eggNOG" id="COG2913">
    <property type="taxonomic scope" value="Bacteria"/>
</dbReference>
<comment type="subcellular location">
    <subcellularLocation>
        <location evidence="1">Cell outer membrane</location>
    </subcellularLocation>
</comment>
<keyword evidence="5" id="KW-0998">Cell outer membrane</keyword>
<comment type="similarity">
    <text evidence="2">Belongs to the SusD family.</text>
</comment>
<dbReference type="EMBL" id="SLTX01000016">
    <property type="protein sequence ID" value="TDB01999.1"/>
    <property type="molecule type" value="Genomic_DNA"/>
</dbReference>
<proteinExistence type="inferred from homology"/>
<feature type="domain" description="SusD-like N-terminal" evidence="8">
    <location>
        <begin position="23"/>
        <end position="242"/>
    </location>
</feature>
<reference evidence="14 19" key="1">
    <citation type="submission" date="2018-08" db="EMBL/GenBank/DDBJ databases">
        <title>A genome reference for cultivated species of the human gut microbiota.</title>
        <authorList>
            <person name="Zou Y."/>
            <person name="Xue W."/>
            <person name="Luo G."/>
        </authorList>
    </citation>
    <scope>NUCLEOTIDE SEQUENCE [LARGE SCALE GENOMIC DNA]</scope>
    <source>
        <strain evidence="14 19">AF14-1AC</strain>
    </source>
</reference>
<gene>
    <name evidence="9" type="ORF">CE91St7_21060</name>
    <name evidence="14" type="ORF">DWW04_08290</name>
    <name evidence="18" type="ORF">E1J06_02840</name>
    <name evidence="17" type="ORF">E1J06_25675</name>
    <name evidence="16" type="ORF">E1J06_26450</name>
    <name evidence="15" type="ORF">E1J06_26630</name>
    <name evidence="11" type="ORF">F2Y61_16585</name>
    <name evidence="10" type="ORF">F2Z07_11925</name>
    <name evidence="13" type="ORF">GKD17_02875</name>
    <name evidence="12" type="ORF">KSU80_16135</name>
</gene>
<evidence type="ECO:0000256" key="6">
    <source>
        <dbReference type="SAM" id="SignalP"/>
    </source>
</evidence>
<dbReference type="Proteomes" id="UP000283678">
    <property type="component" value="Unassembled WGS sequence"/>
</dbReference>
<evidence type="ECO:0000313" key="20">
    <source>
        <dbReference type="Proteomes" id="UP000294834"/>
    </source>
</evidence>
<evidence type="ECO:0000313" key="16">
    <source>
        <dbReference type="EMBL" id="TDB01999.1"/>
    </source>
</evidence>
<dbReference type="GO" id="GO:0009279">
    <property type="term" value="C:cell outer membrane"/>
    <property type="evidence" value="ECO:0007669"/>
    <property type="project" value="UniProtKB-SubCell"/>
</dbReference>
<evidence type="ECO:0000259" key="7">
    <source>
        <dbReference type="Pfam" id="PF07980"/>
    </source>
</evidence>